<evidence type="ECO:0000256" key="2">
    <source>
        <dbReference type="ARBA" id="ARBA00022475"/>
    </source>
</evidence>
<keyword evidence="7" id="KW-0131">Cell cycle</keyword>
<evidence type="ECO:0000313" key="10">
    <source>
        <dbReference type="EMBL" id="MPW25183.1"/>
    </source>
</evidence>
<dbReference type="Proteomes" id="UP000440004">
    <property type="component" value="Unassembled WGS sequence"/>
</dbReference>
<keyword evidence="6 8" id="KW-0472">Membrane</keyword>
<comment type="caution">
    <text evidence="10">The sequence shown here is derived from an EMBL/GenBank/DDBJ whole genome shotgun (WGS) entry which is preliminary data.</text>
</comment>
<dbReference type="InterPro" id="IPR013685">
    <property type="entry name" value="POTRA_FtsQ_type"/>
</dbReference>
<gene>
    <name evidence="10" type="ORF">GC105_05185</name>
</gene>
<dbReference type="AlphaFoldDB" id="A0A6A7K7U9"/>
<evidence type="ECO:0000313" key="11">
    <source>
        <dbReference type="Proteomes" id="UP000440004"/>
    </source>
</evidence>
<feature type="domain" description="POTRA" evidence="9">
    <location>
        <begin position="44"/>
        <end position="112"/>
    </location>
</feature>
<reference evidence="10 11" key="1">
    <citation type="submission" date="2019-10" db="EMBL/GenBank/DDBJ databases">
        <title>Alkalibaculum tamaniensis sp.nov., a new alkaliphilic acetogen, isolated on methoxylated aromatics from a mud volcano.</title>
        <authorList>
            <person name="Khomyakova M.A."/>
            <person name="Merkel A.Y."/>
            <person name="Bonch-Osmolovskaya E.A."/>
            <person name="Slobodkin A.I."/>
        </authorList>
    </citation>
    <scope>NUCLEOTIDE SEQUENCE [LARGE SCALE GENOMIC DNA]</scope>
    <source>
        <strain evidence="10 11">M08DMB</strain>
    </source>
</reference>
<keyword evidence="3" id="KW-0132">Cell division</keyword>
<dbReference type="InterPro" id="IPR050487">
    <property type="entry name" value="FtsQ_DivIB"/>
</dbReference>
<evidence type="ECO:0000256" key="1">
    <source>
        <dbReference type="ARBA" id="ARBA00004370"/>
    </source>
</evidence>
<protein>
    <submittedName>
        <fullName evidence="10">FtsQ-type POTRA domain-containing protein</fullName>
    </submittedName>
</protein>
<evidence type="ECO:0000256" key="8">
    <source>
        <dbReference type="SAM" id="Phobius"/>
    </source>
</evidence>
<proteinExistence type="predicted"/>
<evidence type="ECO:0000256" key="4">
    <source>
        <dbReference type="ARBA" id="ARBA00022692"/>
    </source>
</evidence>
<evidence type="ECO:0000256" key="6">
    <source>
        <dbReference type="ARBA" id="ARBA00023136"/>
    </source>
</evidence>
<dbReference type="GO" id="GO:0051301">
    <property type="term" value="P:cell division"/>
    <property type="evidence" value="ECO:0007669"/>
    <property type="project" value="UniProtKB-KW"/>
</dbReference>
<name>A0A6A7K7U9_9FIRM</name>
<dbReference type="GO" id="GO:0005886">
    <property type="term" value="C:plasma membrane"/>
    <property type="evidence" value="ECO:0007669"/>
    <property type="project" value="TreeGrafter"/>
</dbReference>
<dbReference type="PANTHER" id="PTHR37820">
    <property type="entry name" value="CELL DIVISION PROTEIN DIVIB"/>
    <property type="match status" value="1"/>
</dbReference>
<dbReference type="RefSeq" id="WP_152802430.1">
    <property type="nucleotide sequence ID" value="NZ_WHNX01000006.1"/>
</dbReference>
<keyword evidence="5 8" id="KW-1133">Transmembrane helix</keyword>
<dbReference type="PROSITE" id="PS51779">
    <property type="entry name" value="POTRA"/>
    <property type="match status" value="1"/>
</dbReference>
<evidence type="ECO:0000256" key="5">
    <source>
        <dbReference type="ARBA" id="ARBA00022989"/>
    </source>
</evidence>
<keyword evidence="11" id="KW-1185">Reference proteome</keyword>
<evidence type="ECO:0000259" key="9">
    <source>
        <dbReference type="PROSITE" id="PS51779"/>
    </source>
</evidence>
<evidence type="ECO:0000256" key="3">
    <source>
        <dbReference type="ARBA" id="ARBA00022618"/>
    </source>
</evidence>
<dbReference type="PANTHER" id="PTHR37820:SF1">
    <property type="entry name" value="CELL DIVISION PROTEIN FTSQ"/>
    <property type="match status" value="1"/>
</dbReference>
<organism evidence="10 11">
    <name type="scientific">Alkalibaculum sporogenes</name>
    <dbReference type="NCBI Taxonomy" id="2655001"/>
    <lineage>
        <taxon>Bacteria</taxon>
        <taxon>Bacillati</taxon>
        <taxon>Bacillota</taxon>
        <taxon>Clostridia</taxon>
        <taxon>Eubacteriales</taxon>
        <taxon>Eubacteriaceae</taxon>
        <taxon>Alkalibaculum</taxon>
    </lineage>
</organism>
<feature type="transmembrane region" description="Helical" evidence="8">
    <location>
        <begin position="20"/>
        <end position="39"/>
    </location>
</feature>
<evidence type="ECO:0000256" key="7">
    <source>
        <dbReference type="ARBA" id="ARBA00023306"/>
    </source>
</evidence>
<keyword evidence="2" id="KW-1003">Cell membrane</keyword>
<dbReference type="Pfam" id="PF08478">
    <property type="entry name" value="POTRA_1"/>
    <property type="match status" value="1"/>
</dbReference>
<dbReference type="EMBL" id="WHNX01000006">
    <property type="protein sequence ID" value="MPW25183.1"/>
    <property type="molecule type" value="Genomic_DNA"/>
</dbReference>
<keyword evidence="4 8" id="KW-0812">Transmembrane</keyword>
<dbReference type="InterPro" id="IPR034746">
    <property type="entry name" value="POTRA"/>
</dbReference>
<dbReference type="Gene3D" id="3.10.20.310">
    <property type="entry name" value="membrane protein fhac"/>
    <property type="match status" value="1"/>
</dbReference>
<comment type="subcellular location">
    <subcellularLocation>
        <location evidence="1">Membrane</location>
    </subcellularLocation>
</comment>
<accession>A0A6A7K7U9</accession>
<sequence>MSVLKREKNKKKQRYYRKNYVTLVIILLLLTVMTFYFLLFTDFFNIETIEILDNDTVTKEEILLKSGLKDGQSIFRFNKGQVLKSIEKIPYIKNASLVRVFPNKIKIYINERRVISAFFYESKFLYVDDGEIILEYAEDLRETNIPIITISSESIGSVLVGNQVQLQPEWIKKHLFTILKLFKDEEILKYISEINITKDNVLHMYTKGGSIIKVKTSDRIVEKLDFIRTYLMEKDERMIIDLTHSGNPTYIPR</sequence>